<protein>
    <recommendedName>
        <fullName evidence="8">PLAT domain-containing protein</fullName>
    </recommendedName>
</protein>
<name>A0ABN8Q3K7_9CNID</name>
<dbReference type="InterPro" id="IPR036383">
    <property type="entry name" value="TSP1_rpt_sf"/>
</dbReference>
<dbReference type="PROSITE" id="PS50231">
    <property type="entry name" value="RICIN_B_LECTIN"/>
    <property type="match status" value="1"/>
</dbReference>
<dbReference type="Pfam" id="PF00652">
    <property type="entry name" value="Ricin_B_lectin"/>
    <property type="match status" value="1"/>
</dbReference>
<evidence type="ECO:0000256" key="1">
    <source>
        <dbReference type="ARBA" id="ARBA00022723"/>
    </source>
</evidence>
<dbReference type="Gene3D" id="2.80.10.50">
    <property type="match status" value="1"/>
</dbReference>
<evidence type="ECO:0000256" key="5">
    <source>
        <dbReference type="PROSITE-ProRule" id="PRU00152"/>
    </source>
</evidence>
<dbReference type="SMART" id="SM00458">
    <property type="entry name" value="RICIN"/>
    <property type="match status" value="1"/>
</dbReference>
<dbReference type="Pfam" id="PF00090">
    <property type="entry name" value="TSP_1"/>
    <property type="match status" value="5"/>
</dbReference>
<keyword evidence="1" id="KW-0479">Metal-binding</keyword>
<dbReference type="InterPro" id="IPR000884">
    <property type="entry name" value="TSP1_rpt"/>
</dbReference>
<keyword evidence="3" id="KW-0106">Calcium</keyword>
<dbReference type="Gene3D" id="2.60.120.260">
    <property type="entry name" value="Galactose-binding domain-like"/>
    <property type="match status" value="1"/>
</dbReference>
<feature type="non-terminal residue" evidence="9">
    <location>
        <position position="2477"/>
    </location>
</feature>
<dbReference type="EMBL" id="CALNXK010000104">
    <property type="protein sequence ID" value="CAH3156344.1"/>
    <property type="molecule type" value="Genomic_DNA"/>
</dbReference>
<evidence type="ECO:0000256" key="7">
    <source>
        <dbReference type="SAM" id="MobiDB-lite"/>
    </source>
</evidence>
<dbReference type="InterPro" id="IPR036392">
    <property type="entry name" value="PLAT/LH2_dom_sf"/>
</dbReference>
<dbReference type="PANTHER" id="PTHR22906:SF21">
    <property type="entry name" value="SEMA DOMAIN-CONTAINING PROTEIN"/>
    <property type="match status" value="1"/>
</dbReference>
<dbReference type="Proteomes" id="UP001159405">
    <property type="component" value="Unassembled WGS sequence"/>
</dbReference>
<dbReference type="InterPro" id="IPR013320">
    <property type="entry name" value="ConA-like_dom_sf"/>
</dbReference>
<evidence type="ECO:0000256" key="6">
    <source>
        <dbReference type="SAM" id="Coils"/>
    </source>
</evidence>
<dbReference type="SUPFAM" id="SSF50370">
    <property type="entry name" value="Ricin B-like lectins"/>
    <property type="match status" value="1"/>
</dbReference>
<dbReference type="SUPFAM" id="SSF49723">
    <property type="entry name" value="Lipase/lipooxygenase domain (PLAT/LH2 domain)"/>
    <property type="match status" value="1"/>
</dbReference>
<dbReference type="Pfam" id="PF22633">
    <property type="entry name" value="F5_F8_type_C_2"/>
    <property type="match status" value="1"/>
</dbReference>
<evidence type="ECO:0000313" key="10">
    <source>
        <dbReference type="Proteomes" id="UP001159405"/>
    </source>
</evidence>
<dbReference type="PROSITE" id="PS50092">
    <property type="entry name" value="TSP1"/>
    <property type="match status" value="5"/>
</dbReference>
<sequence length="2477" mass="271119">LVSSQAFYNGATQYQQPLYMETKEYGPQPHSQVYYNNYYNGGPEQNELHQSSTPEPGGPQFIFAPQSDPRPPQNENNGSDTSQSDVLVTPKVNKRRPLHVNNITKLSTELHAQMENALPRLSLFSSNKEPILHFSFSNVNGKFVIDESKNGIEGVLEGQVTMQHLGPVCGFGLYFKNGDLSVSPAKLGKLIKKEMSLITWVKIETLSHTNVIYACVGGGVAQRLEVNAKYGSANGYIRWMYVLEGGAGNIFNVQTEAVIIPDLFSLGSTCEIGYTDHAYKNISGSWTHIGAAYDGSKGKLKIFVNGQKVLTTDQIGKVNQISWGQKVMIGRYLDSTGGDTGMYLEGYLDEFYIFDEVRDESQVKKLMEKCEYPTDSSGPAVYLTFDNIQGMKIIGNSAMGIDGTVVGQMTPNTYSRNCRKGIELVKGQGYIELNGNKLDSESKDAMSISVWIRLVSNDRVNTIYGSVGNKGLHHLSVKSIGSPNAVIHWLHTSSNGKVIFDITTEPAVPAGIWSHLAVVYNGGLGKVKIFVDSVKIFTSTKNIVKQAHVPWSATVTVGNFPGKDAEFFSGVMDEFYIFTTPLWHTEVEALMSKCEFLSDRTLYYVDVTTGSETKSGTQSRVFLKLIGETGEHGEVELGTKFKKGSTMPFNVYSPNIGNPLKISIRKDTKGLISTDWFLEKVVVTVDDRTDGPSFIFKCNCWIGKSKDDLQKYLIPEKHVDGNWSPWSQWSGCGAGLCGGNKKVRTRSCTNPNPSGGGKTCIGQSFEEGTCQIDGGWGAWGSWTPCSKTCGGATVTRERKCDNPAPQNGGKPCDSKDAKETKNDCNQPCETGPVNGQWSDWSDWSACAKSCGGSKVTRTRSCNNPRPQRGGEECPGKDTDTSFDCESPCPVEGKWGQWESWTVCSATCGPGTKVRTRECDSPAPKHGGECTGNGQETAPCTIRPCPINVVNGAWGQWGPWSACSETEFCNRGAQIRTRLCDSPAPQDGGELCPGTGSESQECPKTNCKEIPENLDPTKVVDPYSFISLMCNSTQAELISDSLNNELVAAVFVNVPKLVPNLMGGYFAIKSDSKDLDELCFEPKNMPTMAQLAQLYPSFRSAKSMPFFTVPGDNEHVKGVKVNLRKDKTLNGVEFLLGSASTYAPTDTVSIEKAMFLYQVSPGNERIVAHGFNKIGNVLFAVYAVSAGEGGEVAIEGTSSHVVSSEEIEAALSPHSDDYYIRVARHIDSRFTSHEMSVTKRDKTPTLQRIKGEMIHRGGKVHKSVMPRTISANRKPRYGPTRIYQRNMIPFTSFNPVQSDSDIILDADVTSGNRNPSVMITRTLYGGTVNPQRSDSVMRKVDQKVLDLLKRLGLGLVTISDLSLSINADMKDVIFRVSGKAAPKKIGGWFNFEIVRKSIFAVAFTAEQAGFEDFTQKMFNTKLGLFNALEQTTFGISFAQKGFKVTPQTKFTKEPLQSLMKKEVPDGLFFAAQTKFAANCGNETVCKFGKILMGKNSWLKFHGGINTAGVKVAAGVYGIPIKGDLKFNKVELFLEVKYGSASAVPNLGFAVELDVPVKGEVNEKEEEVPSTSLQLGGKLFVTGGAEIGTTLYMNGMWKKAFGLKYLSIGNIQIGFTVTLAAGVPTEFTFNGRLEIGHDCGADDFKVEGRCFAGEALVGISANPAKQYVYGELSPVTIGKILRMLGSKLQLPPAVEQSGFPKGLTISASWANQKVPYAGATKDIKKGVYIKGTINILGFAPSVEILLSDEKIHFDLELDPVKLLGGVEVFRSLTDKKKGPKFYLHAKRNPLEAEIFIQGAANIFGFETGISFKLTNERIETDLNLNLFNVFKAQVWISAGYGNPFAETGFQAKFIIETGFEELSNKTAQLLINGLQAARKALERARATVKDAKVACERNANNVCDICEKIACEQISEECKRAMDDFKHFIGKKVDKFGKKIRSIGDKFKTGFTKQRTKRYMDLLVTGMNCHHGNKYSNFKSSCGSHHHRNGSSLRTVRRKRFVGKLLCEKLAEKACTITADLCKGSCNVVGHITKGMCKTLDLAHHSLYLLEKSTYWAERAVLAAAKNILIIHKLSFETHITASPIDSSVVLGADITVFGSRGQFKLDFNLADPLKNIHKLADTALVFFKKLFSPRFSKAIYDKPSEEADYEVSGEFRIQQNSTKDCLCVPPGSKAGSPVILGSCDGQVSEWIFTLTGALMNIDSGLCVAMGREQDQDLLTQEVCDVTSEEQKFTCQGDKIAPVKNTGLYVTASAGETGMGEVQAMLLKHNNNIQDEQQWVLHGDPRALSVCDKFVPDVAFNKPALQSSLLVVDELEGAKDEKGNAVLIPGVGPGLAVDGNMSSIPSMGSCSMTTLEVDPWWRVDLQREHIVTDVNVVSSSGPQSSPLSNFEIRVGILTDHKQNPMCGDRVRQLSAGEVWTQECKPLIAGRHVSVSMVGKGHLTICEVAVFARLDNHGKCSSELQRKRDEITNMSPEDIM</sequence>
<dbReference type="SUPFAM" id="SSF49785">
    <property type="entry name" value="Galactose-binding domain-like"/>
    <property type="match status" value="1"/>
</dbReference>
<dbReference type="SUPFAM" id="SSF82895">
    <property type="entry name" value="TSP-1 type 1 repeat"/>
    <property type="match status" value="5"/>
</dbReference>
<evidence type="ECO:0000256" key="2">
    <source>
        <dbReference type="ARBA" id="ARBA00022737"/>
    </source>
</evidence>
<dbReference type="PANTHER" id="PTHR22906">
    <property type="entry name" value="PROPERDIN"/>
    <property type="match status" value="1"/>
</dbReference>
<dbReference type="SMART" id="SM00209">
    <property type="entry name" value="TSP1"/>
    <property type="match status" value="5"/>
</dbReference>
<evidence type="ECO:0000256" key="4">
    <source>
        <dbReference type="ARBA" id="ARBA00023157"/>
    </source>
</evidence>
<dbReference type="Pfam" id="PF01477">
    <property type="entry name" value="PLAT"/>
    <property type="match status" value="1"/>
</dbReference>
<dbReference type="InterPro" id="IPR052065">
    <property type="entry name" value="Compl_asym_regulator"/>
</dbReference>
<evidence type="ECO:0000259" key="8">
    <source>
        <dbReference type="PROSITE" id="PS50095"/>
    </source>
</evidence>
<feature type="non-terminal residue" evidence="9">
    <location>
        <position position="1"/>
    </location>
</feature>
<keyword evidence="6" id="KW-0175">Coiled coil</keyword>
<dbReference type="PROSITE" id="PS50095">
    <property type="entry name" value="PLAT"/>
    <property type="match status" value="1"/>
</dbReference>
<accession>A0ABN8Q3K7</accession>
<gene>
    <name evidence="9" type="ORF">PLOB_00001759</name>
</gene>
<feature type="coiled-coil region" evidence="6">
    <location>
        <begin position="1862"/>
        <end position="1892"/>
    </location>
</feature>
<dbReference type="Gene3D" id="2.60.60.20">
    <property type="entry name" value="PLAT/LH2 domain"/>
    <property type="match status" value="1"/>
</dbReference>
<feature type="domain" description="PLAT" evidence="8">
    <location>
        <begin position="601"/>
        <end position="716"/>
    </location>
</feature>
<dbReference type="Gene3D" id="2.20.100.10">
    <property type="entry name" value="Thrombospondin type-1 (TSP1) repeat"/>
    <property type="match status" value="5"/>
</dbReference>
<keyword evidence="10" id="KW-1185">Reference proteome</keyword>
<feature type="region of interest" description="Disordered" evidence="7">
    <location>
        <begin position="35"/>
        <end position="93"/>
    </location>
</feature>
<comment type="caution">
    <text evidence="5">Lacks conserved residue(s) required for the propagation of feature annotation.</text>
</comment>
<reference evidence="9 10" key="1">
    <citation type="submission" date="2022-05" db="EMBL/GenBank/DDBJ databases">
        <authorList>
            <consortium name="Genoscope - CEA"/>
            <person name="William W."/>
        </authorList>
    </citation>
    <scope>NUCLEOTIDE SEQUENCE [LARGE SCALE GENOMIC DNA]</scope>
</reference>
<dbReference type="InterPro" id="IPR000772">
    <property type="entry name" value="Ricin_B_lectin"/>
</dbReference>
<dbReference type="SMART" id="SM00607">
    <property type="entry name" value="FTP"/>
    <property type="match status" value="1"/>
</dbReference>
<evidence type="ECO:0000256" key="3">
    <source>
        <dbReference type="ARBA" id="ARBA00022837"/>
    </source>
</evidence>
<dbReference type="InterPro" id="IPR035992">
    <property type="entry name" value="Ricin_B-like_lectins"/>
</dbReference>
<dbReference type="SMART" id="SM00308">
    <property type="entry name" value="LH2"/>
    <property type="match status" value="1"/>
</dbReference>
<dbReference type="InterPro" id="IPR008979">
    <property type="entry name" value="Galactose-bd-like_sf"/>
</dbReference>
<dbReference type="InterPro" id="IPR001024">
    <property type="entry name" value="PLAT/LH2_dom"/>
</dbReference>
<proteinExistence type="predicted"/>
<keyword evidence="2" id="KW-0677">Repeat</keyword>
<feature type="compositionally biased region" description="Polar residues" evidence="7">
    <location>
        <begin position="73"/>
        <end position="86"/>
    </location>
</feature>
<dbReference type="SUPFAM" id="SSF49899">
    <property type="entry name" value="Concanavalin A-like lectins/glucanases"/>
    <property type="match status" value="2"/>
</dbReference>
<dbReference type="Pfam" id="PF13385">
    <property type="entry name" value="Laminin_G_3"/>
    <property type="match status" value="2"/>
</dbReference>
<organism evidence="9 10">
    <name type="scientific">Porites lobata</name>
    <dbReference type="NCBI Taxonomy" id="104759"/>
    <lineage>
        <taxon>Eukaryota</taxon>
        <taxon>Metazoa</taxon>
        <taxon>Cnidaria</taxon>
        <taxon>Anthozoa</taxon>
        <taxon>Hexacorallia</taxon>
        <taxon>Scleractinia</taxon>
        <taxon>Fungiina</taxon>
        <taxon>Poritidae</taxon>
        <taxon>Porites</taxon>
    </lineage>
</organism>
<dbReference type="Gene3D" id="2.60.120.200">
    <property type="match status" value="2"/>
</dbReference>
<comment type="caution">
    <text evidence="9">The sequence shown here is derived from an EMBL/GenBank/DDBJ whole genome shotgun (WGS) entry which is preliminary data.</text>
</comment>
<evidence type="ECO:0000313" key="9">
    <source>
        <dbReference type="EMBL" id="CAH3156344.1"/>
    </source>
</evidence>
<dbReference type="InterPro" id="IPR006585">
    <property type="entry name" value="FTP1"/>
</dbReference>
<keyword evidence="4" id="KW-1015">Disulfide bond</keyword>